<dbReference type="Pfam" id="PF13452">
    <property type="entry name" value="FAS1_DH_region"/>
    <property type="match status" value="1"/>
</dbReference>
<evidence type="ECO:0000259" key="1">
    <source>
        <dbReference type="Pfam" id="PF13452"/>
    </source>
</evidence>
<dbReference type="AlphaFoldDB" id="A0A239K346"/>
<dbReference type="Gene3D" id="3.10.129.10">
    <property type="entry name" value="Hotdog Thioesterase"/>
    <property type="match status" value="1"/>
</dbReference>
<dbReference type="Proteomes" id="UP000198327">
    <property type="component" value="Unassembled WGS sequence"/>
</dbReference>
<proteinExistence type="predicted"/>
<gene>
    <name evidence="2" type="ORF">SAMN05421642_109208</name>
</gene>
<accession>A0A239K346</accession>
<dbReference type="InterPro" id="IPR029069">
    <property type="entry name" value="HotDog_dom_sf"/>
</dbReference>
<keyword evidence="3" id="KW-1185">Reference proteome</keyword>
<sequence>MKVQVDHTSDVGRIIDTVSFTVEQGKVHEFARATFAESDVHVDEQAALAAGHAGIAATATHSVVSGHYRDQRAFVDALGLALERVVVGSVDWSYMRTLVVGDRLTGTRRVVADAVKEGKRGGSMRILTLETEFVDAAGSTVLRQREQIIERGAAS</sequence>
<organism evidence="2 3">
    <name type="scientific">Rhodococcoides kyotonense</name>
    <dbReference type="NCBI Taxonomy" id="398843"/>
    <lineage>
        <taxon>Bacteria</taxon>
        <taxon>Bacillati</taxon>
        <taxon>Actinomycetota</taxon>
        <taxon>Actinomycetes</taxon>
        <taxon>Mycobacteriales</taxon>
        <taxon>Nocardiaceae</taxon>
        <taxon>Rhodococcoides</taxon>
    </lineage>
</organism>
<dbReference type="RefSeq" id="WP_245865781.1">
    <property type="nucleotide sequence ID" value="NZ_FZOW01000009.1"/>
</dbReference>
<reference evidence="3" key="1">
    <citation type="submission" date="2017-06" db="EMBL/GenBank/DDBJ databases">
        <authorList>
            <person name="Varghese N."/>
            <person name="Submissions S."/>
        </authorList>
    </citation>
    <scope>NUCLEOTIDE SEQUENCE [LARGE SCALE GENOMIC DNA]</scope>
    <source>
        <strain evidence="3">JCM 23211</strain>
    </source>
</reference>
<dbReference type="EMBL" id="FZOW01000009">
    <property type="protein sequence ID" value="SNT12149.1"/>
    <property type="molecule type" value="Genomic_DNA"/>
</dbReference>
<dbReference type="CDD" id="cd03441">
    <property type="entry name" value="R_hydratase_like"/>
    <property type="match status" value="1"/>
</dbReference>
<protein>
    <submittedName>
        <fullName evidence="2">N-terminal half of MaoC dehydratase</fullName>
    </submittedName>
</protein>
<dbReference type="InterPro" id="IPR039569">
    <property type="entry name" value="FAS1-like_DH_region"/>
</dbReference>
<name>A0A239K346_9NOCA</name>
<evidence type="ECO:0000313" key="3">
    <source>
        <dbReference type="Proteomes" id="UP000198327"/>
    </source>
</evidence>
<evidence type="ECO:0000313" key="2">
    <source>
        <dbReference type="EMBL" id="SNT12149.1"/>
    </source>
</evidence>
<dbReference type="SUPFAM" id="SSF54637">
    <property type="entry name" value="Thioesterase/thiol ester dehydrase-isomerase"/>
    <property type="match status" value="1"/>
</dbReference>
<feature type="domain" description="FAS1-like dehydratase" evidence="1">
    <location>
        <begin position="10"/>
        <end position="142"/>
    </location>
</feature>